<evidence type="ECO:0000313" key="2">
    <source>
        <dbReference type="Proteomes" id="UP001565200"/>
    </source>
</evidence>
<keyword evidence="2" id="KW-1185">Reference proteome</keyword>
<comment type="caution">
    <text evidence="1">The sequence shown here is derived from an EMBL/GenBank/DDBJ whole genome shotgun (WGS) entry which is preliminary data.</text>
</comment>
<protein>
    <submittedName>
        <fullName evidence="1">DUF5119 domain-containing protein</fullName>
    </submittedName>
</protein>
<organism evidence="1 2">
    <name type="scientific">Heminiphilus faecis</name>
    <dbReference type="NCBI Taxonomy" id="2601703"/>
    <lineage>
        <taxon>Bacteria</taxon>
        <taxon>Pseudomonadati</taxon>
        <taxon>Bacteroidota</taxon>
        <taxon>Bacteroidia</taxon>
        <taxon>Bacteroidales</taxon>
        <taxon>Muribaculaceae</taxon>
        <taxon>Heminiphilus</taxon>
    </lineage>
</organism>
<dbReference type="EMBL" id="JBCLPP010000004">
    <property type="protein sequence ID" value="MEY8244411.1"/>
    <property type="molecule type" value="Genomic_DNA"/>
</dbReference>
<dbReference type="Proteomes" id="UP001565200">
    <property type="component" value="Unassembled WGS sequence"/>
</dbReference>
<accession>A0ABV4CUB1</accession>
<proteinExistence type="predicted"/>
<dbReference type="RefSeq" id="WP_147438698.1">
    <property type="nucleotide sequence ID" value="NZ_JBCLPP010000004.1"/>
</dbReference>
<dbReference type="Pfam" id="PF17145">
    <property type="entry name" value="DUF5119"/>
    <property type="match status" value="1"/>
</dbReference>
<name>A0ABV4CUB1_9BACT</name>
<dbReference type="InterPro" id="IPR033410">
    <property type="entry name" value="DUF5119"/>
</dbReference>
<evidence type="ECO:0000313" key="1">
    <source>
        <dbReference type="EMBL" id="MEY8244411.1"/>
    </source>
</evidence>
<gene>
    <name evidence="1" type="ORF">AAK873_02110</name>
</gene>
<reference evidence="1 2" key="1">
    <citation type="submission" date="2024-03" db="EMBL/GenBank/DDBJ databases">
        <title>Mouse gut bacterial collection (mGBC) of GemPharmatech.</title>
        <authorList>
            <person name="He Y."/>
            <person name="Dong L."/>
            <person name="Wu D."/>
            <person name="Gao X."/>
            <person name="Lin Z."/>
        </authorList>
    </citation>
    <scope>NUCLEOTIDE SEQUENCE [LARGE SCALE GENOMIC DNA]</scope>
    <source>
        <strain evidence="1 2">54-13</strain>
    </source>
</reference>
<dbReference type="PROSITE" id="PS51257">
    <property type="entry name" value="PROKAR_LIPOPROTEIN"/>
    <property type="match status" value="1"/>
</dbReference>
<sequence length="321" mass="35407">MRVLRSYMILAVMAALVAGMVLTSCIYDYDTCDDVVTRRIKVVFDWDKAPAADPAGMAVYFFPIGPGAIWRFDIASNKGGFVSIPSGSYHMLVYNNDTYDILFRDESNYEDYDAYTAALGKVPHSLIPDSMGIDLDNMHPCPDMLWTAARSRVDVTADYVGYDNEVSDTEIVCCPDELCAIYNYEIRNVRHLDGVKFMVAVISGMSSSVHMATGLLGRDNVTLPVEAVAKNGDMITGRFYTFGRTVDVTAPNILDLYVGLGDGRRLCYRFDVTSQVLAASDPHNVNIVIDGLELPEIGSTQQGDLDVSVDGWTTIVVEYET</sequence>